<organism evidence="1 2">
    <name type="scientific">Candolleomyces aberdarensis</name>
    <dbReference type="NCBI Taxonomy" id="2316362"/>
    <lineage>
        <taxon>Eukaryota</taxon>
        <taxon>Fungi</taxon>
        <taxon>Dikarya</taxon>
        <taxon>Basidiomycota</taxon>
        <taxon>Agaricomycotina</taxon>
        <taxon>Agaricomycetes</taxon>
        <taxon>Agaricomycetidae</taxon>
        <taxon>Agaricales</taxon>
        <taxon>Agaricineae</taxon>
        <taxon>Psathyrellaceae</taxon>
        <taxon>Candolleomyces</taxon>
    </lineage>
</organism>
<dbReference type="Proteomes" id="UP000290288">
    <property type="component" value="Unassembled WGS sequence"/>
</dbReference>
<evidence type="ECO:0000313" key="1">
    <source>
        <dbReference type="EMBL" id="RXW11929.1"/>
    </source>
</evidence>
<gene>
    <name evidence="1" type="ORF">EST38_g13926</name>
</gene>
<sequence length="549" mass="60237">MEKALNRVNTLISTLTNVREYTIEWDESQNCHARLFLSFLQPALQSWHGTLTRLSIHVPLHLLNSFVTVKLPHLTDIHICLSSGNLTRREINIHLDGFLVFLHSLKDTLTGMSIKTTPSSVHLELSRFFRYLGAFPHFRSIALTILFDGAQLSLDPQAFSHFVQKHAATLESLSLKITRCAVHSERVAHKCINWIQTILSSIRAQTAGGSGGGSRLPELQHVAVALRPLKAPLHVISDFLAAHSTTLKSITLMDRALDLPDVCAVLPAFSTTGGSGFAQHGSMPLRSLEMRIDALSPNFLSLMARRLPYLQSLKLDRTQTSGYARNSVGKKDLMTSLFEADDFIEMVSATSAQGRIHLVCPDKQKKISSLIGVDCLVQLLRGGENVFVKKHAATLESLSLKTTRCAVHSERVAPECINWIQTILSSIRAQTAGSGGGSRLPELQHVAVALRPLKAPLHVISDFLAAHSTTLKSITLMDRALNLPDVCAVLPAFSTTGGSALAQHGSMLLRSLELRIDALSPNFLSLMARRLPHLQSLKLDLVDRTQMSG</sequence>
<dbReference type="Gene3D" id="3.80.10.10">
    <property type="entry name" value="Ribonuclease Inhibitor"/>
    <property type="match status" value="1"/>
</dbReference>
<proteinExistence type="predicted"/>
<name>A0A4Q2CZK5_9AGAR</name>
<feature type="non-terminal residue" evidence="1">
    <location>
        <position position="549"/>
    </location>
</feature>
<dbReference type="STRING" id="2316362.A0A4Q2CZK5"/>
<reference evidence="1 2" key="1">
    <citation type="submission" date="2019-01" db="EMBL/GenBank/DDBJ databases">
        <title>Draft genome sequence of Psathyrella aberdarensis IHI B618.</title>
        <authorList>
            <person name="Buettner E."/>
            <person name="Kellner H."/>
        </authorList>
    </citation>
    <scope>NUCLEOTIDE SEQUENCE [LARGE SCALE GENOMIC DNA]</scope>
    <source>
        <strain evidence="1 2">IHI B618</strain>
    </source>
</reference>
<accession>A0A4Q2CZK5</accession>
<dbReference type="EMBL" id="SDEE01001513">
    <property type="protein sequence ID" value="RXW11929.1"/>
    <property type="molecule type" value="Genomic_DNA"/>
</dbReference>
<protein>
    <submittedName>
        <fullName evidence="1">Uncharacterized protein</fullName>
    </submittedName>
</protein>
<dbReference type="OrthoDB" id="2997904at2759"/>
<evidence type="ECO:0000313" key="2">
    <source>
        <dbReference type="Proteomes" id="UP000290288"/>
    </source>
</evidence>
<dbReference type="InterPro" id="IPR032675">
    <property type="entry name" value="LRR_dom_sf"/>
</dbReference>
<dbReference type="AlphaFoldDB" id="A0A4Q2CZK5"/>
<comment type="caution">
    <text evidence="1">The sequence shown here is derived from an EMBL/GenBank/DDBJ whole genome shotgun (WGS) entry which is preliminary data.</text>
</comment>
<keyword evidence="2" id="KW-1185">Reference proteome</keyword>